<keyword evidence="5" id="KW-0410">Iron transport</keyword>
<keyword evidence="10 15" id="KW-0798">TonB box</keyword>
<feature type="domain" description="TonB-dependent receptor plug" evidence="18">
    <location>
        <begin position="72"/>
        <end position="170"/>
    </location>
</feature>
<name>A0A7W6H2I6_9RHOB</name>
<evidence type="ECO:0000256" key="11">
    <source>
        <dbReference type="ARBA" id="ARBA00023136"/>
    </source>
</evidence>
<dbReference type="InterPro" id="IPR010105">
    <property type="entry name" value="TonB_sidphr_rcpt"/>
</dbReference>
<keyword evidence="20" id="KW-1185">Reference proteome</keyword>
<sequence length="694" mass="74859">MSLPAFTPRRIGRGPLKSLLLCCTAMMPAAAIAQDAAYRLDDITLQADGGASDAQTIVATGISAGGKLTGDLLDIPASVSVVTSQEIKQRNADTVEEVLNYTAGASTDSYGADDRFDYFTLRGFEAYTYRDGLTLGANFGGVREEPFAFERVEVFKGANSATFGISDPGGSVNYVTKTPRDEKFGEAYTQIGTNNTKEVGVDFGDKLNKDGTLTYRFTGLVRDGELEYPYSKNDEVFAMGGLTWRPSDATELTLVIDHLNRDYVPGSGGFPVGGDYDRSDVFYGEPDYNFRSTDRTNISLMAKHDYGNGLKFSGNLRYSDDENKFGYAYVAGTDGDTVNRAFFASEGTTESFIADVHLSYDAVIGNVGSTTLVGLEFSHSNDADKRYFGGAPSVDISNPVYTGAPDSVPMYANLETETDGKAIYLQQELNWSDKVIASFGLRHDWIDVTETNNLSASVSESDISATTGRFGLTYKINPDVSIYGSFAQSVVPAGTGVEPEEGEQFEIGAKWRPAGRNAMFAASVYDLSKTNITRTNPVTNLSEAIGEVRVRGIDLEAKAEIGAYDLTASYSYLDAEIVENGTSGNVGNTPALVSSQLASIWASRTWENLGRGDLTAGVGVRYNGGYFFDDSNTAGETGSFVVVDAAVSYDLSEQTTLAVSVTNLFDEKHTSYGGFYADFYSPGREIQAKLSHSW</sequence>
<dbReference type="PROSITE" id="PS52016">
    <property type="entry name" value="TONB_DEPENDENT_REC_3"/>
    <property type="match status" value="1"/>
</dbReference>
<organism evidence="19 20">
    <name type="scientific">Sulfitobacter undariae</name>
    <dbReference type="NCBI Taxonomy" id="1563671"/>
    <lineage>
        <taxon>Bacteria</taxon>
        <taxon>Pseudomonadati</taxon>
        <taxon>Pseudomonadota</taxon>
        <taxon>Alphaproteobacteria</taxon>
        <taxon>Rhodobacterales</taxon>
        <taxon>Roseobacteraceae</taxon>
        <taxon>Sulfitobacter</taxon>
    </lineage>
</organism>
<keyword evidence="7 16" id="KW-0732">Signal</keyword>
<feature type="chain" id="PRO_5031120942" evidence="16">
    <location>
        <begin position="34"/>
        <end position="694"/>
    </location>
</feature>
<keyword evidence="13 14" id="KW-0998">Cell outer membrane</keyword>
<dbReference type="Proteomes" id="UP000530268">
    <property type="component" value="Unassembled WGS sequence"/>
</dbReference>
<dbReference type="PANTHER" id="PTHR32552">
    <property type="entry name" value="FERRICHROME IRON RECEPTOR-RELATED"/>
    <property type="match status" value="1"/>
</dbReference>
<evidence type="ECO:0000313" key="20">
    <source>
        <dbReference type="Proteomes" id="UP000530268"/>
    </source>
</evidence>
<evidence type="ECO:0000259" key="18">
    <source>
        <dbReference type="Pfam" id="PF07715"/>
    </source>
</evidence>
<dbReference type="AlphaFoldDB" id="A0A7W6H2I6"/>
<dbReference type="GO" id="GO:0009279">
    <property type="term" value="C:cell outer membrane"/>
    <property type="evidence" value="ECO:0007669"/>
    <property type="project" value="UniProtKB-SubCell"/>
</dbReference>
<evidence type="ECO:0000256" key="15">
    <source>
        <dbReference type="RuleBase" id="RU003357"/>
    </source>
</evidence>
<dbReference type="GO" id="GO:0015891">
    <property type="term" value="P:siderophore transport"/>
    <property type="evidence" value="ECO:0007669"/>
    <property type="project" value="InterPro"/>
</dbReference>
<comment type="caution">
    <text evidence="19">The sequence shown here is derived from an EMBL/GenBank/DDBJ whole genome shotgun (WGS) entry which is preliminary data.</text>
</comment>
<evidence type="ECO:0000256" key="13">
    <source>
        <dbReference type="ARBA" id="ARBA00023237"/>
    </source>
</evidence>
<keyword evidence="11 14" id="KW-0472">Membrane</keyword>
<feature type="domain" description="TonB-dependent receptor-like beta-barrel" evidence="17">
    <location>
        <begin position="244"/>
        <end position="664"/>
    </location>
</feature>
<dbReference type="Pfam" id="PF07715">
    <property type="entry name" value="Plug"/>
    <property type="match status" value="1"/>
</dbReference>
<evidence type="ECO:0000256" key="1">
    <source>
        <dbReference type="ARBA" id="ARBA00004571"/>
    </source>
</evidence>
<dbReference type="PANTHER" id="PTHR32552:SF68">
    <property type="entry name" value="FERRICHROME OUTER MEMBRANE TRANSPORTER_PHAGE RECEPTOR"/>
    <property type="match status" value="1"/>
</dbReference>
<reference evidence="19 20" key="1">
    <citation type="submission" date="2020-08" db="EMBL/GenBank/DDBJ databases">
        <title>Genomic Encyclopedia of Type Strains, Phase IV (KMG-IV): sequencing the most valuable type-strain genomes for metagenomic binning, comparative biology and taxonomic classification.</title>
        <authorList>
            <person name="Goeker M."/>
        </authorList>
    </citation>
    <scope>NUCLEOTIDE SEQUENCE [LARGE SCALE GENOMIC DNA]</scope>
    <source>
        <strain evidence="19 20">DSM 102234</strain>
    </source>
</reference>
<keyword evidence="8" id="KW-0408">Iron</keyword>
<dbReference type="GO" id="GO:0038023">
    <property type="term" value="F:signaling receptor activity"/>
    <property type="evidence" value="ECO:0007669"/>
    <property type="project" value="InterPro"/>
</dbReference>
<evidence type="ECO:0000256" key="4">
    <source>
        <dbReference type="ARBA" id="ARBA00022452"/>
    </source>
</evidence>
<dbReference type="InterPro" id="IPR039426">
    <property type="entry name" value="TonB-dep_rcpt-like"/>
</dbReference>
<gene>
    <name evidence="19" type="ORF">GGR95_003517</name>
</gene>
<dbReference type="CDD" id="cd01347">
    <property type="entry name" value="ligand_gated_channel"/>
    <property type="match status" value="1"/>
</dbReference>
<evidence type="ECO:0000259" key="17">
    <source>
        <dbReference type="Pfam" id="PF00593"/>
    </source>
</evidence>
<dbReference type="GO" id="GO:0015344">
    <property type="term" value="F:siderophore uptake transmembrane transporter activity"/>
    <property type="evidence" value="ECO:0007669"/>
    <property type="project" value="TreeGrafter"/>
</dbReference>
<dbReference type="InterPro" id="IPR000531">
    <property type="entry name" value="Beta-barrel_TonB"/>
</dbReference>
<comment type="similarity">
    <text evidence="2 14 15">Belongs to the TonB-dependent receptor family.</text>
</comment>
<evidence type="ECO:0000256" key="14">
    <source>
        <dbReference type="PROSITE-ProRule" id="PRU01360"/>
    </source>
</evidence>
<keyword evidence="3 14" id="KW-0813">Transport</keyword>
<evidence type="ECO:0000256" key="5">
    <source>
        <dbReference type="ARBA" id="ARBA00022496"/>
    </source>
</evidence>
<accession>A0A7W6H2I6</accession>
<evidence type="ECO:0000256" key="8">
    <source>
        <dbReference type="ARBA" id="ARBA00023004"/>
    </source>
</evidence>
<keyword evidence="12 19" id="KW-0675">Receptor</keyword>
<feature type="signal peptide" evidence="16">
    <location>
        <begin position="1"/>
        <end position="33"/>
    </location>
</feature>
<evidence type="ECO:0000256" key="6">
    <source>
        <dbReference type="ARBA" id="ARBA00022692"/>
    </source>
</evidence>
<keyword evidence="6 14" id="KW-0812">Transmembrane</keyword>
<dbReference type="Gene3D" id="2.170.130.10">
    <property type="entry name" value="TonB-dependent receptor, plug domain"/>
    <property type="match status" value="1"/>
</dbReference>
<dbReference type="InterPro" id="IPR036942">
    <property type="entry name" value="Beta-barrel_TonB_sf"/>
</dbReference>
<dbReference type="SUPFAM" id="SSF56935">
    <property type="entry name" value="Porins"/>
    <property type="match status" value="1"/>
</dbReference>
<evidence type="ECO:0000256" key="2">
    <source>
        <dbReference type="ARBA" id="ARBA00009810"/>
    </source>
</evidence>
<evidence type="ECO:0000256" key="10">
    <source>
        <dbReference type="ARBA" id="ARBA00023077"/>
    </source>
</evidence>
<dbReference type="InterPro" id="IPR037066">
    <property type="entry name" value="Plug_dom_sf"/>
</dbReference>
<keyword evidence="9" id="KW-0406">Ion transport</keyword>
<dbReference type="NCBIfam" id="TIGR01783">
    <property type="entry name" value="TonB-siderophor"/>
    <property type="match status" value="1"/>
</dbReference>
<evidence type="ECO:0000256" key="7">
    <source>
        <dbReference type="ARBA" id="ARBA00022729"/>
    </source>
</evidence>
<keyword evidence="4 14" id="KW-1134">Transmembrane beta strand</keyword>
<dbReference type="InterPro" id="IPR012910">
    <property type="entry name" value="Plug_dom"/>
</dbReference>
<dbReference type="Gene3D" id="2.40.170.20">
    <property type="entry name" value="TonB-dependent receptor, beta-barrel domain"/>
    <property type="match status" value="1"/>
</dbReference>
<proteinExistence type="inferred from homology"/>
<dbReference type="RefSeq" id="WP_246423434.1">
    <property type="nucleotide sequence ID" value="NZ_JACIEI010000020.1"/>
</dbReference>
<protein>
    <submittedName>
        <fullName evidence="19">Iron complex outermembrane receptor protein</fullName>
    </submittedName>
</protein>
<dbReference type="EMBL" id="JACIEI010000020">
    <property type="protein sequence ID" value="MBB3995853.1"/>
    <property type="molecule type" value="Genomic_DNA"/>
</dbReference>
<comment type="subcellular location">
    <subcellularLocation>
        <location evidence="1 14">Cell outer membrane</location>
        <topology evidence="1 14">Multi-pass membrane protein</topology>
    </subcellularLocation>
</comment>
<evidence type="ECO:0000256" key="3">
    <source>
        <dbReference type="ARBA" id="ARBA00022448"/>
    </source>
</evidence>
<evidence type="ECO:0000256" key="16">
    <source>
        <dbReference type="SAM" id="SignalP"/>
    </source>
</evidence>
<evidence type="ECO:0000256" key="12">
    <source>
        <dbReference type="ARBA" id="ARBA00023170"/>
    </source>
</evidence>
<evidence type="ECO:0000313" key="19">
    <source>
        <dbReference type="EMBL" id="MBB3995853.1"/>
    </source>
</evidence>
<evidence type="ECO:0000256" key="9">
    <source>
        <dbReference type="ARBA" id="ARBA00023065"/>
    </source>
</evidence>
<dbReference type="Pfam" id="PF00593">
    <property type="entry name" value="TonB_dep_Rec_b-barrel"/>
    <property type="match status" value="1"/>
</dbReference>